<keyword evidence="2 6" id="KW-0808">Transferase</keyword>
<dbReference type="SUPFAM" id="SSF53756">
    <property type="entry name" value="UDP-Glycosyltransferase/glycogen phosphorylase"/>
    <property type="match status" value="1"/>
</dbReference>
<dbReference type="NCBIfam" id="TIGR02195">
    <property type="entry name" value="heptsyl_trn_II"/>
    <property type="match status" value="1"/>
</dbReference>
<name>A0A1U7CW66_9BACT</name>
<reference evidence="7" key="1">
    <citation type="submission" date="2016-12" db="EMBL/GenBank/DDBJ databases">
        <title>Comparative genomics of four Isosphaeraceae planctomycetes: a common pool of plasmids and glycoside hydrolase genes.</title>
        <authorList>
            <person name="Ivanova A."/>
        </authorList>
    </citation>
    <scope>NUCLEOTIDE SEQUENCE [LARGE SCALE GENOMIC DNA]</scope>
    <source>
        <strain evidence="7">PX4</strain>
    </source>
</reference>
<gene>
    <name evidence="6" type="ORF">BSF38_04699</name>
</gene>
<evidence type="ECO:0000313" key="6">
    <source>
        <dbReference type="EMBL" id="APW63138.1"/>
    </source>
</evidence>
<dbReference type="OrthoDB" id="9768048at2"/>
<dbReference type="PANTHER" id="PTHR30160">
    <property type="entry name" value="TETRAACYLDISACCHARIDE 4'-KINASE-RELATED"/>
    <property type="match status" value="1"/>
</dbReference>
<dbReference type="Pfam" id="PF01075">
    <property type="entry name" value="Glyco_transf_9"/>
    <property type="match status" value="1"/>
</dbReference>
<dbReference type="EMBL" id="CP019082">
    <property type="protein sequence ID" value="APW63138.1"/>
    <property type="molecule type" value="Genomic_DNA"/>
</dbReference>
<evidence type="ECO:0000256" key="4">
    <source>
        <dbReference type="ARBA" id="ARBA00044042"/>
    </source>
</evidence>
<dbReference type="InterPro" id="IPR011910">
    <property type="entry name" value="RfaF"/>
</dbReference>
<dbReference type="RefSeq" id="WP_076349532.1">
    <property type="nucleotide sequence ID" value="NZ_CP019082.1"/>
</dbReference>
<comment type="similarity">
    <text evidence="3">Belongs to the glycosyltransferase 9 family.</text>
</comment>
<comment type="catalytic activity">
    <reaction evidence="5">
        <text>an L-alpha-D-Hep-(1-&gt;5)-[alpha-Kdo-(2-&gt;4)]-alpha-Kdo-(2-&gt;6)-lipid A + ADP-L-glycero-beta-D-manno-heptose = an L-alpha-D-Hep-(1-&gt;3)-L-alpha-D-Hep-(1-&gt;5)-[alpha-Kdo-(2-&gt;4)]-alpha-Kdo-(2-&gt;6)-lipid A + ADP + H(+)</text>
        <dbReference type="Rhea" id="RHEA:74071"/>
        <dbReference type="ChEBI" id="CHEBI:15378"/>
        <dbReference type="ChEBI" id="CHEBI:61506"/>
        <dbReference type="ChEBI" id="CHEBI:193068"/>
        <dbReference type="ChEBI" id="CHEBI:193069"/>
        <dbReference type="ChEBI" id="CHEBI:456216"/>
        <dbReference type="EC" id="2.4.99.24"/>
    </reaction>
</comment>
<keyword evidence="1" id="KW-0328">Glycosyltransferase</keyword>
<protein>
    <recommendedName>
        <fullName evidence="4">lipopolysaccharide heptosyltransferase II</fullName>
        <ecNumber evidence="4">2.4.99.24</ecNumber>
    </recommendedName>
</protein>
<evidence type="ECO:0000256" key="3">
    <source>
        <dbReference type="ARBA" id="ARBA00043995"/>
    </source>
</evidence>
<evidence type="ECO:0000256" key="1">
    <source>
        <dbReference type="ARBA" id="ARBA00022676"/>
    </source>
</evidence>
<dbReference type="STRING" id="1387353.BSF38_04699"/>
<sequence>MNIVVFCPSLIGDTVMATPVFRALRRGYPQAKLTAVLRPNVAPVLDGAEWFDETVFFHPHGKLREHRATAVVKRLRSERRDMAVLLPNSFRSAWVAWLSGVKRRVGYDRYARGLLLTDRLPPPRDAAGKLLPCPIVEYYLALLRLIGCPSDGVRLELATTAADEAAADEACRALGVSAEQGIVCLNNGGAFGPAKSWPNASYGILARRLAEELGVSVVVLCGPSEREASRKIAELAGHPRVVSLADQPLSLGLSKAFVRRASLLVTTDSGPRHFAAALGTPVVSLFGPTRIEWTRTNHPHAVHIYHPVPCGPCQRPVCPLGHHDCMTRLAPDRVFEAARRMLAGRRGIVPSLQPGARENSWRPG</sequence>
<evidence type="ECO:0000256" key="5">
    <source>
        <dbReference type="ARBA" id="ARBA00047503"/>
    </source>
</evidence>
<dbReference type="AlphaFoldDB" id="A0A1U7CW66"/>
<dbReference type="GO" id="GO:0008713">
    <property type="term" value="F:ADP-heptose-lipopolysaccharide heptosyltransferase activity"/>
    <property type="evidence" value="ECO:0007669"/>
    <property type="project" value="UniProtKB-EC"/>
</dbReference>
<dbReference type="EC" id="2.4.99.24" evidence="4"/>
<dbReference type="GO" id="GO:0009244">
    <property type="term" value="P:lipopolysaccharide core region biosynthetic process"/>
    <property type="evidence" value="ECO:0007669"/>
    <property type="project" value="TreeGrafter"/>
</dbReference>
<dbReference type="InterPro" id="IPR051199">
    <property type="entry name" value="LPS_LOS_Heptosyltrfase"/>
</dbReference>
<organism evidence="6 7">
    <name type="scientific">Paludisphaera borealis</name>
    <dbReference type="NCBI Taxonomy" id="1387353"/>
    <lineage>
        <taxon>Bacteria</taxon>
        <taxon>Pseudomonadati</taxon>
        <taxon>Planctomycetota</taxon>
        <taxon>Planctomycetia</taxon>
        <taxon>Isosphaerales</taxon>
        <taxon>Isosphaeraceae</taxon>
        <taxon>Paludisphaera</taxon>
    </lineage>
</organism>
<accession>A0A1U7CW66</accession>
<dbReference type="Gene3D" id="3.40.50.2000">
    <property type="entry name" value="Glycogen Phosphorylase B"/>
    <property type="match status" value="2"/>
</dbReference>
<dbReference type="Proteomes" id="UP000186309">
    <property type="component" value="Chromosome"/>
</dbReference>
<dbReference type="KEGG" id="pbor:BSF38_04699"/>
<dbReference type="PANTHER" id="PTHR30160:SF7">
    <property type="entry name" value="ADP-HEPTOSE--LPS HEPTOSYLTRANSFERASE 2"/>
    <property type="match status" value="1"/>
</dbReference>
<keyword evidence="7" id="KW-1185">Reference proteome</keyword>
<dbReference type="InterPro" id="IPR002201">
    <property type="entry name" value="Glyco_trans_9"/>
</dbReference>
<evidence type="ECO:0000313" key="7">
    <source>
        <dbReference type="Proteomes" id="UP000186309"/>
    </source>
</evidence>
<proteinExistence type="inferred from homology"/>
<dbReference type="CDD" id="cd03789">
    <property type="entry name" value="GT9_LPS_heptosyltransferase"/>
    <property type="match status" value="1"/>
</dbReference>
<dbReference type="GO" id="GO:0005829">
    <property type="term" value="C:cytosol"/>
    <property type="evidence" value="ECO:0007669"/>
    <property type="project" value="TreeGrafter"/>
</dbReference>
<evidence type="ECO:0000256" key="2">
    <source>
        <dbReference type="ARBA" id="ARBA00022679"/>
    </source>
</evidence>